<feature type="compositionally biased region" description="Polar residues" evidence="2">
    <location>
        <begin position="19"/>
        <end position="35"/>
    </location>
</feature>
<keyword evidence="4" id="KW-1185">Reference proteome</keyword>
<organism evidence="3 4">
    <name type="scientific">Coprinellus micaceus</name>
    <name type="common">Glistening ink-cap mushroom</name>
    <name type="synonym">Coprinus micaceus</name>
    <dbReference type="NCBI Taxonomy" id="71717"/>
    <lineage>
        <taxon>Eukaryota</taxon>
        <taxon>Fungi</taxon>
        <taxon>Dikarya</taxon>
        <taxon>Basidiomycota</taxon>
        <taxon>Agaricomycotina</taxon>
        <taxon>Agaricomycetes</taxon>
        <taxon>Agaricomycetidae</taxon>
        <taxon>Agaricales</taxon>
        <taxon>Agaricineae</taxon>
        <taxon>Psathyrellaceae</taxon>
        <taxon>Coprinellus</taxon>
    </lineage>
</organism>
<proteinExistence type="predicted"/>
<name>A0A4Y7SVK3_COPMI</name>
<reference evidence="3 4" key="1">
    <citation type="journal article" date="2019" name="Nat. Ecol. Evol.">
        <title>Megaphylogeny resolves global patterns of mushroom evolution.</title>
        <authorList>
            <person name="Varga T."/>
            <person name="Krizsan K."/>
            <person name="Foldi C."/>
            <person name="Dima B."/>
            <person name="Sanchez-Garcia M."/>
            <person name="Sanchez-Ramirez S."/>
            <person name="Szollosi G.J."/>
            <person name="Szarkandi J.G."/>
            <person name="Papp V."/>
            <person name="Albert L."/>
            <person name="Andreopoulos W."/>
            <person name="Angelini C."/>
            <person name="Antonin V."/>
            <person name="Barry K.W."/>
            <person name="Bougher N.L."/>
            <person name="Buchanan P."/>
            <person name="Buyck B."/>
            <person name="Bense V."/>
            <person name="Catcheside P."/>
            <person name="Chovatia M."/>
            <person name="Cooper J."/>
            <person name="Damon W."/>
            <person name="Desjardin D."/>
            <person name="Finy P."/>
            <person name="Geml J."/>
            <person name="Haridas S."/>
            <person name="Hughes K."/>
            <person name="Justo A."/>
            <person name="Karasinski D."/>
            <person name="Kautmanova I."/>
            <person name="Kiss B."/>
            <person name="Kocsube S."/>
            <person name="Kotiranta H."/>
            <person name="LaButti K.M."/>
            <person name="Lechner B.E."/>
            <person name="Liimatainen K."/>
            <person name="Lipzen A."/>
            <person name="Lukacs Z."/>
            <person name="Mihaltcheva S."/>
            <person name="Morgado L.N."/>
            <person name="Niskanen T."/>
            <person name="Noordeloos M.E."/>
            <person name="Ohm R.A."/>
            <person name="Ortiz-Santana B."/>
            <person name="Ovrebo C."/>
            <person name="Racz N."/>
            <person name="Riley R."/>
            <person name="Savchenko A."/>
            <person name="Shiryaev A."/>
            <person name="Soop K."/>
            <person name="Spirin V."/>
            <person name="Szebenyi C."/>
            <person name="Tomsovsky M."/>
            <person name="Tulloss R.E."/>
            <person name="Uehling J."/>
            <person name="Grigoriev I.V."/>
            <person name="Vagvolgyi C."/>
            <person name="Papp T."/>
            <person name="Martin F.M."/>
            <person name="Miettinen O."/>
            <person name="Hibbett D.S."/>
            <person name="Nagy L.G."/>
        </authorList>
    </citation>
    <scope>NUCLEOTIDE SEQUENCE [LARGE SCALE GENOMIC DNA]</scope>
    <source>
        <strain evidence="3 4">FP101781</strain>
    </source>
</reference>
<keyword evidence="1" id="KW-0175">Coiled coil</keyword>
<dbReference type="OrthoDB" id="10515273at2759"/>
<evidence type="ECO:0000256" key="1">
    <source>
        <dbReference type="SAM" id="Coils"/>
    </source>
</evidence>
<gene>
    <name evidence="3" type="ORF">FA13DRAFT_1120092</name>
</gene>
<feature type="region of interest" description="Disordered" evidence="2">
    <location>
        <begin position="1"/>
        <end position="89"/>
    </location>
</feature>
<evidence type="ECO:0000313" key="3">
    <source>
        <dbReference type="EMBL" id="TEB25906.1"/>
    </source>
</evidence>
<dbReference type="Proteomes" id="UP000298030">
    <property type="component" value="Unassembled WGS sequence"/>
</dbReference>
<dbReference type="EMBL" id="QPFP01000052">
    <property type="protein sequence ID" value="TEB25906.1"/>
    <property type="molecule type" value="Genomic_DNA"/>
</dbReference>
<evidence type="ECO:0000256" key="2">
    <source>
        <dbReference type="SAM" id="MobiDB-lite"/>
    </source>
</evidence>
<protein>
    <submittedName>
        <fullName evidence="3">Uncharacterized protein</fullName>
    </submittedName>
</protein>
<dbReference type="AlphaFoldDB" id="A0A4Y7SVK3"/>
<feature type="coiled-coil region" evidence="1">
    <location>
        <begin position="95"/>
        <end position="164"/>
    </location>
</feature>
<comment type="caution">
    <text evidence="3">The sequence shown here is derived from an EMBL/GenBank/DDBJ whole genome shotgun (WGS) entry which is preliminary data.</text>
</comment>
<accession>A0A4Y7SVK3</accession>
<feature type="coiled-coil region" evidence="1">
    <location>
        <begin position="283"/>
        <end position="324"/>
    </location>
</feature>
<evidence type="ECO:0000313" key="4">
    <source>
        <dbReference type="Proteomes" id="UP000298030"/>
    </source>
</evidence>
<feature type="compositionally biased region" description="Basic and acidic residues" evidence="2">
    <location>
        <begin position="68"/>
        <end position="77"/>
    </location>
</feature>
<sequence>MSSHSGRFPLPNRHRAPRSQLSSVYGSPRRSSAGHNEQERNTVVGEQGSEHWGPAKEVEGSGISFQGSEKEFLRSGRETTSSKSPFRRQISMDASTDLRQKLEDVEDMLRRAVDDRNLLEERASWAMKQLEDRTEELHATQKQLDKFRAEADKAEQRLESTRLHFHARLAELEEELAAKDDDSATARRCLDFERQRSDAQTVALTQELKATYCQLDERVESTKLHFQSQIDDLSDVLNSRDSEIDFLSKELDKADICIESNRRHFQKQTEIYANALKAKCTETDSLRQRLKEADARLSKAAEQIQGREVLIDTLRKQLDEARRDSKVKGRLVAKLSVAELRQQGPLGSPVMHSVEEIENDPMDPNLLYVNGSLKCFNDKILDTAVMCVQFLQDVQLKLLSASQGRP</sequence>